<reference evidence="2" key="1">
    <citation type="journal article" date="2019" name="Int. J. Syst. Evol. Microbiol.">
        <title>The Global Catalogue of Microorganisms (GCM) 10K type strain sequencing project: providing services to taxonomists for standard genome sequencing and annotation.</title>
        <authorList>
            <consortium name="The Broad Institute Genomics Platform"/>
            <consortium name="The Broad Institute Genome Sequencing Center for Infectious Disease"/>
            <person name="Wu L."/>
            <person name="Ma J."/>
        </authorList>
    </citation>
    <scope>NUCLEOTIDE SEQUENCE [LARGE SCALE GENOMIC DNA]</scope>
    <source>
        <strain evidence="2">CGMCC 1.16060</strain>
    </source>
</reference>
<protein>
    <submittedName>
        <fullName evidence="1">Uncharacterized protein</fullName>
    </submittedName>
</protein>
<evidence type="ECO:0000313" key="2">
    <source>
        <dbReference type="Proteomes" id="UP000655016"/>
    </source>
</evidence>
<evidence type="ECO:0000313" key="1">
    <source>
        <dbReference type="EMBL" id="GGF19847.1"/>
    </source>
</evidence>
<organism evidence="1 2">
    <name type="scientific">Flavobacterium limi</name>
    <dbReference type="NCBI Taxonomy" id="2045105"/>
    <lineage>
        <taxon>Bacteria</taxon>
        <taxon>Pseudomonadati</taxon>
        <taxon>Bacteroidota</taxon>
        <taxon>Flavobacteriia</taxon>
        <taxon>Flavobacteriales</taxon>
        <taxon>Flavobacteriaceae</taxon>
        <taxon>Flavobacterium</taxon>
    </lineage>
</organism>
<dbReference type="Proteomes" id="UP000655016">
    <property type="component" value="Unassembled WGS sequence"/>
</dbReference>
<dbReference type="EMBL" id="BMKP01000007">
    <property type="protein sequence ID" value="GGF19847.1"/>
    <property type="molecule type" value="Genomic_DNA"/>
</dbReference>
<sequence length="56" mass="6390">MGKCMLATSKEIASIPVFILIFFEAGKGKVIRMESQFFKSIKFLFKGTFVEKQPKL</sequence>
<name>A0ABQ1ULI7_9FLAO</name>
<gene>
    <name evidence="1" type="ORF">GCM10011518_31450</name>
</gene>
<proteinExistence type="predicted"/>
<comment type="caution">
    <text evidence="1">The sequence shown here is derived from an EMBL/GenBank/DDBJ whole genome shotgun (WGS) entry which is preliminary data.</text>
</comment>
<accession>A0ABQ1ULI7</accession>
<keyword evidence="2" id="KW-1185">Reference proteome</keyword>